<gene>
    <name evidence="1" type="ordered locus">AciX8_2960</name>
</gene>
<name>G8NQN7_GRAMM</name>
<dbReference type="Proteomes" id="UP000007113">
    <property type="component" value="Chromosome"/>
</dbReference>
<dbReference type="EMBL" id="CP003130">
    <property type="protein sequence ID" value="AEU37263.1"/>
    <property type="molecule type" value="Genomic_DNA"/>
</dbReference>
<evidence type="ECO:0000313" key="1">
    <source>
        <dbReference type="EMBL" id="AEU37263.1"/>
    </source>
</evidence>
<evidence type="ECO:0000313" key="2">
    <source>
        <dbReference type="Proteomes" id="UP000007113"/>
    </source>
</evidence>
<proteinExistence type="predicted"/>
<keyword evidence="2" id="KW-1185">Reference proteome</keyword>
<protein>
    <submittedName>
        <fullName evidence="1">Uncharacterized protein</fullName>
    </submittedName>
</protein>
<dbReference type="STRING" id="682795.AciX8_2960"/>
<reference evidence="1 2" key="1">
    <citation type="submission" date="2011-11" db="EMBL/GenBank/DDBJ databases">
        <title>Complete sequence of Granulicella mallensis MP5ACTX8.</title>
        <authorList>
            <consortium name="US DOE Joint Genome Institute"/>
            <person name="Lucas S."/>
            <person name="Copeland A."/>
            <person name="Lapidus A."/>
            <person name="Cheng J.-F."/>
            <person name="Goodwin L."/>
            <person name="Pitluck S."/>
            <person name="Peters L."/>
            <person name="Lu M."/>
            <person name="Detter J.C."/>
            <person name="Han C."/>
            <person name="Tapia R."/>
            <person name="Land M."/>
            <person name="Hauser L."/>
            <person name="Kyrpides N."/>
            <person name="Ivanova N."/>
            <person name="Mikhailova N."/>
            <person name="Pagani I."/>
            <person name="Rawat S."/>
            <person name="Mannisto M."/>
            <person name="Haggblom M."/>
            <person name="Woyke T."/>
        </authorList>
    </citation>
    <scope>NUCLEOTIDE SEQUENCE [LARGE SCALE GENOMIC DNA]</scope>
    <source>
        <strain evidence="2">ATCC BAA-1857 / DSM 23137 / MP5ACTX8</strain>
    </source>
</reference>
<dbReference type="AlphaFoldDB" id="G8NQN7"/>
<accession>G8NQN7</accession>
<sequence length="144" mass="15277">MNIFSEVVKGLTWVGKELAIVPDWIKKVVTVTNDVEKDAETLLPETVLIIEDVDALVLAAVKDSGSAITSAENLVAAITIAAKADALNIEDDEAVLVAFKAFISEVTTSSNYVDVIAAEKKLVVDFDGFKGNAAVALQKLEADV</sequence>
<dbReference type="RefSeq" id="WP_014266140.1">
    <property type="nucleotide sequence ID" value="NC_016631.1"/>
</dbReference>
<dbReference type="KEGG" id="gma:AciX8_2960"/>
<organism evidence="1 2">
    <name type="scientific">Granulicella mallensis (strain ATCC BAA-1857 / DSM 23137 / MP5ACTX8)</name>
    <dbReference type="NCBI Taxonomy" id="682795"/>
    <lineage>
        <taxon>Bacteria</taxon>
        <taxon>Pseudomonadati</taxon>
        <taxon>Acidobacteriota</taxon>
        <taxon>Terriglobia</taxon>
        <taxon>Terriglobales</taxon>
        <taxon>Acidobacteriaceae</taxon>
        <taxon>Granulicella</taxon>
    </lineage>
</organism>
<dbReference type="HOGENOM" id="CLU_1793770_0_0_0"/>